<proteinExistence type="predicted"/>
<protein>
    <recommendedName>
        <fullName evidence="3">SF3 helicase domain-containing protein</fullName>
    </recommendedName>
</protein>
<dbReference type="GO" id="GO:0005524">
    <property type="term" value="F:ATP binding"/>
    <property type="evidence" value="ECO:0007669"/>
    <property type="project" value="UniProtKB-KW"/>
</dbReference>
<dbReference type="RefSeq" id="WP_211278116.1">
    <property type="nucleotide sequence ID" value="NZ_MTSM01000064.1"/>
</dbReference>
<dbReference type="Pfam" id="PF19263">
    <property type="entry name" value="DUF5906"/>
    <property type="match status" value="1"/>
</dbReference>
<dbReference type="InterPro" id="IPR014015">
    <property type="entry name" value="Helicase_SF3_DNA-vir"/>
</dbReference>
<dbReference type="EMBL" id="MTSM01000064">
    <property type="protein sequence ID" value="OPX54067.1"/>
    <property type="molecule type" value="Genomic_DNA"/>
</dbReference>
<dbReference type="Proteomes" id="UP000191418">
    <property type="component" value="Unassembled WGS sequence"/>
</dbReference>
<organism evidence="4 5">
    <name type="scientific">Oceanospirillum multiglobuliferum</name>
    <dbReference type="NCBI Taxonomy" id="64969"/>
    <lineage>
        <taxon>Bacteria</taxon>
        <taxon>Pseudomonadati</taxon>
        <taxon>Pseudomonadota</taxon>
        <taxon>Gammaproteobacteria</taxon>
        <taxon>Oceanospirillales</taxon>
        <taxon>Oceanospirillaceae</taxon>
        <taxon>Oceanospirillum</taxon>
    </lineage>
</organism>
<accession>A0A1V4T0D6</accession>
<reference evidence="4 5" key="1">
    <citation type="submission" date="2017-01" db="EMBL/GenBank/DDBJ databases">
        <title>Genome Sequencing of a Marine Spirillum, Oceanospirillum multiglobuliferum ATCC 33336, from Japan.</title>
        <authorList>
            <person name="Carney J.G."/>
            <person name="Trachtenberg A.M."/>
            <person name="Rheaume B.A."/>
            <person name="Linnane J.D."/>
            <person name="Pitts N.L."/>
            <person name="Mykles D.L."/>
            <person name="Maclea K.S."/>
        </authorList>
    </citation>
    <scope>NUCLEOTIDE SEQUENCE [LARGE SCALE GENOMIC DNA]</scope>
    <source>
        <strain evidence="4 5">ATCC 33336</strain>
    </source>
</reference>
<keyword evidence="5" id="KW-1185">Reference proteome</keyword>
<sequence length="268" mass="31046">GGGNGKGTLLEIITAILGRSNVSNVSPKQLKDERYSNALIGKLANLADDVEDVSLDNDIMKIMKNISTCDNIQLRKLNHNAIETRVTATLINTTNHLLKSFEKGDSFRRRMLWLPMFTKVEKFDGTFITRITAPQALSYWVRLIIEAYERLWENGEFTKSEMLNEAQTEYHRNNNNTIMFLEDTPESEIRWRTISDIYTSYEQWCDDACEKPLAKIRLTETIRQLLNLESKLTWLPNGSNRGRYFVPVGYDAKTDKEQELKWLNENLK</sequence>
<feature type="non-terminal residue" evidence="4">
    <location>
        <position position="1"/>
    </location>
</feature>
<dbReference type="SUPFAM" id="SSF52540">
    <property type="entry name" value="P-loop containing nucleoside triphosphate hydrolases"/>
    <property type="match status" value="1"/>
</dbReference>
<keyword evidence="2" id="KW-0067">ATP-binding</keyword>
<dbReference type="InterPro" id="IPR045455">
    <property type="entry name" value="NrS-1_pol-like_helicase"/>
</dbReference>
<comment type="caution">
    <text evidence="4">The sequence shown here is derived from an EMBL/GenBank/DDBJ whole genome shotgun (WGS) entry which is preliminary data.</text>
</comment>
<dbReference type="Gene3D" id="3.40.50.300">
    <property type="entry name" value="P-loop containing nucleotide triphosphate hydrolases"/>
    <property type="match status" value="1"/>
</dbReference>
<evidence type="ECO:0000256" key="1">
    <source>
        <dbReference type="ARBA" id="ARBA00022741"/>
    </source>
</evidence>
<gene>
    <name evidence="4" type="ORF">BTE48_16175</name>
</gene>
<evidence type="ECO:0000313" key="4">
    <source>
        <dbReference type="EMBL" id="OPX54067.1"/>
    </source>
</evidence>
<dbReference type="PROSITE" id="PS51206">
    <property type="entry name" value="SF3_HELICASE_1"/>
    <property type="match status" value="1"/>
</dbReference>
<evidence type="ECO:0000259" key="3">
    <source>
        <dbReference type="PROSITE" id="PS51206"/>
    </source>
</evidence>
<dbReference type="InterPro" id="IPR027417">
    <property type="entry name" value="P-loop_NTPase"/>
</dbReference>
<feature type="domain" description="SF3 helicase" evidence="3">
    <location>
        <begin position="1"/>
        <end position="136"/>
    </location>
</feature>
<keyword evidence="1" id="KW-0547">Nucleotide-binding</keyword>
<dbReference type="AlphaFoldDB" id="A0A1V4T0D6"/>
<evidence type="ECO:0000313" key="5">
    <source>
        <dbReference type="Proteomes" id="UP000191418"/>
    </source>
</evidence>
<name>A0A1V4T0D6_9GAMM</name>
<evidence type="ECO:0000256" key="2">
    <source>
        <dbReference type="ARBA" id="ARBA00022840"/>
    </source>
</evidence>